<name>A0A220VHQ6_9GAMM</name>
<dbReference type="OrthoDB" id="2986723at2"/>
<dbReference type="SUPFAM" id="SSF51197">
    <property type="entry name" value="Clavaminate synthase-like"/>
    <property type="match status" value="1"/>
</dbReference>
<dbReference type="EMBL" id="CP022356">
    <property type="protein sequence ID" value="ASK79849.1"/>
    <property type="molecule type" value="Genomic_DNA"/>
</dbReference>
<organism evidence="3 4">
    <name type="scientific">Paraphotobacterium marinum</name>
    <dbReference type="NCBI Taxonomy" id="1755811"/>
    <lineage>
        <taxon>Bacteria</taxon>
        <taxon>Pseudomonadati</taxon>
        <taxon>Pseudomonadota</taxon>
        <taxon>Gammaproteobacteria</taxon>
        <taxon>Vibrionales</taxon>
        <taxon>Vibrionaceae</taxon>
        <taxon>Paraphotobacterium</taxon>
    </lineage>
</organism>
<dbReference type="InterPro" id="IPR003819">
    <property type="entry name" value="TauD/TfdA-like"/>
</dbReference>
<keyword evidence="4" id="KW-1185">Reference proteome</keyword>
<feature type="domain" description="TauD/TfdA-like" evidence="2">
    <location>
        <begin position="129"/>
        <end position="309"/>
    </location>
</feature>
<dbReference type="Pfam" id="PF02668">
    <property type="entry name" value="TauD"/>
    <property type="match status" value="1"/>
</dbReference>
<proteinExistence type="predicted"/>
<dbReference type="InterPro" id="IPR042098">
    <property type="entry name" value="TauD-like_sf"/>
</dbReference>
<evidence type="ECO:0000313" key="4">
    <source>
        <dbReference type="Proteomes" id="UP000242175"/>
    </source>
</evidence>
<dbReference type="Gene3D" id="3.60.130.10">
    <property type="entry name" value="Clavaminate synthase-like"/>
    <property type="match status" value="1"/>
</dbReference>
<keyword evidence="3" id="KW-0223">Dioxygenase</keyword>
<dbReference type="RefSeq" id="WP_089074757.1">
    <property type="nucleotide sequence ID" value="NZ_CBCSAM010000003.1"/>
</dbReference>
<protein>
    <submittedName>
        <fullName evidence="3">Taurine catabolism dioxygenase TauD</fullName>
    </submittedName>
</protein>
<accession>A0A220VHQ6</accession>
<dbReference type="KEGG" id="pmai:CF386_12490"/>
<dbReference type="GO" id="GO:0016706">
    <property type="term" value="F:2-oxoglutarate-dependent dioxygenase activity"/>
    <property type="evidence" value="ECO:0007669"/>
    <property type="project" value="UniProtKB-ARBA"/>
</dbReference>
<dbReference type="Proteomes" id="UP000242175">
    <property type="component" value="Chromosome small"/>
</dbReference>
<reference evidence="3 4" key="1">
    <citation type="journal article" date="2016" name="Int. J. Syst. Evol. Microbiol.">
        <title>Paraphotobacterium marinum gen. nov., sp. nov., a member of the family Vibrionaceae, isolated from surface seawater.</title>
        <authorList>
            <person name="Huang Z."/>
            <person name="Dong C."/>
            <person name="Shao Z."/>
        </authorList>
    </citation>
    <scope>NUCLEOTIDE SEQUENCE [LARGE SCALE GENOMIC DNA]</scope>
    <source>
        <strain evidence="3 4">NSCS20N07D</strain>
    </source>
</reference>
<keyword evidence="1" id="KW-0560">Oxidoreductase</keyword>
<gene>
    <name evidence="3" type="ORF">CF386_12490</name>
</gene>
<evidence type="ECO:0000256" key="1">
    <source>
        <dbReference type="ARBA" id="ARBA00023002"/>
    </source>
</evidence>
<evidence type="ECO:0000259" key="2">
    <source>
        <dbReference type="Pfam" id="PF02668"/>
    </source>
</evidence>
<sequence>MDYIKVLSEQEKIELFDVLSSVTANPYLNYLSFENQINNLIEQEKIPYFFKETCQNIIEDRAKGQAAHVLKNCPIDLDFKLTDHNNPYQQKLNNKNTFIGESLLSVFSKLLDNPLLSYNNRFDGSFFADVFSWNQFNGHDSQFGDTELALHNDRTAHDVRADFTTLLGINCPEKELIFTSFIDGRDILKHLTSEEEEILRQPLFYTEFDIHSKQTTKNLVQSKQHPLIEESHCIRYRDGWTSVGKTNDPIVKDAFIAFIRALSRAEKQYHRLLKGDLFVFANQQGLHSRTHMEINNPLEAKKRWLLKTYSFESMQTAKKFSNRYVIDKFGCVND</sequence>
<evidence type="ECO:0000313" key="3">
    <source>
        <dbReference type="EMBL" id="ASK79849.1"/>
    </source>
</evidence>
<dbReference type="AlphaFoldDB" id="A0A220VHQ6"/>